<keyword evidence="1" id="KW-1133">Transmembrane helix</keyword>
<dbReference type="PROSITE" id="PS50222">
    <property type="entry name" value="EF_HAND_2"/>
    <property type="match status" value="1"/>
</dbReference>
<dbReference type="OrthoDB" id="498185at2759"/>
<evidence type="ECO:0000259" key="2">
    <source>
        <dbReference type="PROSITE" id="PS50222"/>
    </source>
</evidence>
<protein>
    <recommendedName>
        <fullName evidence="2">EF-hand domain-containing protein</fullName>
    </recommendedName>
</protein>
<feature type="domain" description="EF-hand" evidence="2">
    <location>
        <begin position="439"/>
        <end position="474"/>
    </location>
</feature>
<dbReference type="GO" id="GO:0005509">
    <property type="term" value="F:calcium ion binding"/>
    <property type="evidence" value="ECO:0007669"/>
    <property type="project" value="InterPro"/>
</dbReference>
<dbReference type="GeneID" id="8249370"/>
<dbReference type="InParanoid" id="C1EIK7"/>
<dbReference type="AlphaFoldDB" id="C1EIK7"/>
<organism evidence="3 4">
    <name type="scientific">Micromonas commoda (strain RCC299 / NOUM17 / CCMP2709)</name>
    <name type="common">Picoplanktonic green alga</name>
    <dbReference type="NCBI Taxonomy" id="296587"/>
    <lineage>
        <taxon>Eukaryota</taxon>
        <taxon>Viridiplantae</taxon>
        <taxon>Chlorophyta</taxon>
        <taxon>Mamiellophyceae</taxon>
        <taxon>Mamiellales</taxon>
        <taxon>Mamiellaceae</taxon>
        <taxon>Micromonas</taxon>
    </lineage>
</organism>
<dbReference type="Proteomes" id="UP000002009">
    <property type="component" value="Chromosome 15"/>
</dbReference>
<feature type="transmembrane region" description="Helical" evidence="1">
    <location>
        <begin position="32"/>
        <end position="52"/>
    </location>
</feature>
<gene>
    <name evidence="3" type="ORF">MICPUN_106589</name>
</gene>
<dbReference type="OMA" id="ITHEFET"/>
<dbReference type="eggNOG" id="ENOG502T10T">
    <property type="taxonomic scope" value="Eukaryota"/>
</dbReference>
<keyword evidence="4" id="KW-1185">Reference proteome</keyword>
<dbReference type="InterPro" id="IPR002048">
    <property type="entry name" value="EF_hand_dom"/>
</dbReference>
<dbReference type="EMBL" id="CP001333">
    <property type="protein sequence ID" value="ACO67879.1"/>
    <property type="molecule type" value="Genomic_DNA"/>
</dbReference>
<sequence>MDANKAMKTAVQTARGLAYTTSKFTRIKDWRIAVLHIGLSVAIVIGLIFQLIGNKSFLLTEVPLGTVTSWSSASDTAKYTGQKTFDAIQTEWSTNNKCSDMSAYKFEYDADFNYNNPICSYMSPDELVKKKFDGGLHLATHIHYRKTLRVPAASKAACPDPVPNNFNDTTATSAQAKLTYSNGICRYNAEQNLFPLGIEGMNFNIIPGYDTTSKNYAGVKPKTFVRRKGSDADVYTFAAGQNIALDVQQLMDLAGLDLDKTWDAQPNGYKPADSEKGYGSSANAYPTLRLTGARIMIDIKYYNYELDDPTTTEMGTDEVYAVVEVGGKVQWESRGQAITYRNKVDEWDSPFNKLGQPNGAFEDFYVYGINIDVTSSGIVAKFDIMLFINTVIAALVLLGTAKSICDVVATNLLGVKSQLFSKFMREEVDLERECARFAVQALVATHFFKQKDVDGSGNLDLEEIVQMLHGAFSKEAFAVATEGLDPEDPKYKKLMKSVLDDDEISALALYLMRCVDPDRAKHKLEGTELKIEDIAGKSVNLNDFIGIFTEDNMDIATMRTIITQTSLDEQVAAAEERKENPNTFV</sequence>
<keyword evidence="1" id="KW-0812">Transmembrane</keyword>
<dbReference type="RefSeq" id="XP_002506621.1">
    <property type="nucleotide sequence ID" value="XM_002506575.1"/>
</dbReference>
<evidence type="ECO:0000313" key="4">
    <source>
        <dbReference type="Proteomes" id="UP000002009"/>
    </source>
</evidence>
<keyword evidence="1" id="KW-0472">Membrane</keyword>
<proteinExistence type="predicted"/>
<evidence type="ECO:0000313" key="3">
    <source>
        <dbReference type="EMBL" id="ACO67879.1"/>
    </source>
</evidence>
<dbReference type="KEGG" id="mis:MICPUN_106589"/>
<dbReference type="PROSITE" id="PS00018">
    <property type="entry name" value="EF_HAND_1"/>
    <property type="match status" value="1"/>
</dbReference>
<reference evidence="3 4" key="1">
    <citation type="journal article" date="2009" name="Science">
        <title>Green evolution and dynamic adaptations revealed by genomes of the marine picoeukaryotes Micromonas.</title>
        <authorList>
            <person name="Worden A.Z."/>
            <person name="Lee J.H."/>
            <person name="Mock T."/>
            <person name="Rouze P."/>
            <person name="Simmons M.P."/>
            <person name="Aerts A.L."/>
            <person name="Allen A.E."/>
            <person name="Cuvelier M.L."/>
            <person name="Derelle E."/>
            <person name="Everett M.V."/>
            <person name="Foulon E."/>
            <person name="Grimwood J."/>
            <person name="Gundlach H."/>
            <person name="Henrissat B."/>
            <person name="Napoli C."/>
            <person name="McDonald S.M."/>
            <person name="Parker M.S."/>
            <person name="Rombauts S."/>
            <person name="Salamov A."/>
            <person name="Von Dassow P."/>
            <person name="Badger J.H."/>
            <person name="Coutinho P.M."/>
            <person name="Demir E."/>
            <person name="Dubchak I."/>
            <person name="Gentemann C."/>
            <person name="Eikrem W."/>
            <person name="Gready J.E."/>
            <person name="John U."/>
            <person name="Lanier W."/>
            <person name="Lindquist E.A."/>
            <person name="Lucas S."/>
            <person name="Mayer K.F."/>
            <person name="Moreau H."/>
            <person name="Not F."/>
            <person name="Otillar R."/>
            <person name="Panaud O."/>
            <person name="Pangilinan J."/>
            <person name="Paulsen I."/>
            <person name="Piegu B."/>
            <person name="Poliakov A."/>
            <person name="Robbens S."/>
            <person name="Schmutz J."/>
            <person name="Toulza E."/>
            <person name="Wyss T."/>
            <person name="Zelensky A."/>
            <person name="Zhou K."/>
            <person name="Armbrust E.V."/>
            <person name="Bhattacharya D."/>
            <person name="Goodenough U.W."/>
            <person name="Van de Peer Y."/>
            <person name="Grigoriev I.V."/>
        </authorList>
    </citation>
    <scope>NUCLEOTIDE SEQUENCE [LARGE SCALE GENOMIC DNA]</scope>
    <source>
        <strain evidence="4">RCC299 / NOUM17</strain>
    </source>
</reference>
<accession>C1EIK7</accession>
<evidence type="ECO:0000256" key="1">
    <source>
        <dbReference type="SAM" id="Phobius"/>
    </source>
</evidence>
<name>C1EIK7_MICCC</name>
<dbReference type="InterPro" id="IPR018247">
    <property type="entry name" value="EF_Hand_1_Ca_BS"/>
</dbReference>